<feature type="transmembrane region" description="Helical" evidence="1">
    <location>
        <begin position="239"/>
        <end position="260"/>
    </location>
</feature>
<feature type="transmembrane region" description="Helical" evidence="1">
    <location>
        <begin position="354"/>
        <end position="378"/>
    </location>
</feature>
<evidence type="ECO:0000313" key="2">
    <source>
        <dbReference type="EMBL" id="CAK9046104.1"/>
    </source>
</evidence>
<keyword evidence="1" id="KW-1133">Transmembrane helix</keyword>
<name>A0ABP0M7G3_9DINO</name>
<evidence type="ECO:0000256" key="1">
    <source>
        <dbReference type="SAM" id="Phobius"/>
    </source>
</evidence>
<feature type="transmembrane region" description="Helical" evidence="1">
    <location>
        <begin position="198"/>
        <end position="219"/>
    </location>
</feature>
<keyword evidence="3" id="KW-1185">Reference proteome</keyword>
<protein>
    <submittedName>
        <fullName evidence="2">Uncharacterized protein</fullName>
    </submittedName>
</protein>
<dbReference type="InterPro" id="IPR036259">
    <property type="entry name" value="MFS_trans_sf"/>
</dbReference>
<gene>
    <name evidence="2" type="ORF">CCMP2556_LOCUS23998</name>
</gene>
<feature type="transmembrane region" description="Helical" evidence="1">
    <location>
        <begin position="384"/>
        <end position="406"/>
    </location>
</feature>
<comment type="caution">
    <text evidence="2">The sequence shown here is derived from an EMBL/GenBank/DDBJ whole genome shotgun (WGS) entry which is preliminary data.</text>
</comment>
<feature type="transmembrane region" description="Helical" evidence="1">
    <location>
        <begin position="99"/>
        <end position="118"/>
    </location>
</feature>
<reference evidence="2 3" key="1">
    <citation type="submission" date="2024-02" db="EMBL/GenBank/DDBJ databases">
        <authorList>
            <person name="Chen Y."/>
            <person name="Shah S."/>
            <person name="Dougan E. K."/>
            <person name="Thang M."/>
            <person name="Chan C."/>
        </authorList>
    </citation>
    <scope>NUCLEOTIDE SEQUENCE [LARGE SCALE GENOMIC DNA]</scope>
</reference>
<evidence type="ECO:0000313" key="3">
    <source>
        <dbReference type="Proteomes" id="UP001642484"/>
    </source>
</evidence>
<feature type="transmembrane region" description="Helical" evidence="1">
    <location>
        <begin position="418"/>
        <end position="441"/>
    </location>
</feature>
<sequence length="482" mass="51567">MAPKIRLPAAALSNRWEEPHQDDCCDTACRASTFSLTAAHSTGGLLAISMISAILQEQSQSDADPNRRSLGLLAQPLAAFAVLPCLGTLLVKAPDVVKALRLLCSSAFVLCLLVDLMLPSLFMTTHKVSDALPVLSMLLGFCEGGVKLALLSVCENQAVKCNEATRLAEGFAAPWTLKQLAGRSAHRSALKEDEHGEVAYLLNLWGKSLGVAMALAPWGKNGYFTNFTSEKCVAGSTCMRMQICGLLCIPFQLIALVLALRLPGDRKRWRNSPSAKVQEEAEERNAENELDELFQDPGTNLALVSSLLCGIALLCARERAKVFSTPLGRSEAWNGRLLSSLLAAAMVPRLLRSLGAFGAWLVAAVLTAAMLLVSPMVAGLWGEVWAALATGVLPLFFFALPLVVLLRRARARNRVPTLALALGLATQKGALVLWNLIESFVVGLEPWLGALCGIWAAVLCSRALVCDRDGQLPMGSSTPATV</sequence>
<organism evidence="2 3">
    <name type="scientific">Durusdinium trenchii</name>
    <dbReference type="NCBI Taxonomy" id="1381693"/>
    <lineage>
        <taxon>Eukaryota</taxon>
        <taxon>Sar</taxon>
        <taxon>Alveolata</taxon>
        <taxon>Dinophyceae</taxon>
        <taxon>Suessiales</taxon>
        <taxon>Symbiodiniaceae</taxon>
        <taxon>Durusdinium</taxon>
    </lineage>
</organism>
<feature type="transmembrane region" description="Helical" evidence="1">
    <location>
        <begin position="447"/>
        <end position="465"/>
    </location>
</feature>
<keyword evidence="1" id="KW-0472">Membrane</keyword>
<dbReference type="EMBL" id="CAXAMN010015557">
    <property type="protein sequence ID" value="CAK9046104.1"/>
    <property type="molecule type" value="Genomic_DNA"/>
</dbReference>
<dbReference type="SUPFAM" id="SSF103473">
    <property type="entry name" value="MFS general substrate transporter"/>
    <property type="match status" value="1"/>
</dbReference>
<keyword evidence="1" id="KW-0812">Transmembrane</keyword>
<accession>A0ABP0M7G3</accession>
<dbReference type="Proteomes" id="UP001642484">
    <property type="component" value="Unassembled WGS sequence"/>
</dbReference>
<feature type="transmembrane region" description="Helical" evidence="1">
    <location>
        <begin position="70"/>
        <end position="93"/>
    </location>
</feature>
<proteinExistence type="predicted"/>